<keyword evidence="3" id="KW-0479">Metal-binding</keyword>
<evidence type="ECO:0000256" key="6">
    <source>
        <dbReference type="ARBA" id="ARBA00023211"/>
    </source>
</evidence>
<dbReference type="Ensembl" id="ENSRNOT00000163976.1">
    <property type="protein sequence ID" value="ENSRNOP00000108088.1"/>
    <property type="gene ID" value="ENSRNOG00000083053.1"/>
</dbReference>
<dbReference type="RefSeq" id="XP_063124199.1">
    <property type="nucleotide sequence ID" value="XM_063268129.1"/>
</dbReference>
<dbReference type="InterPro" id="IPR000086">
    <property type="entry name" value="NUDIX_hydrolase_dom"/>
</dbReference>
<dbReference type="Pfam" id="PF00293">
    <property type="entry name" value="NUDIX"/>
    <property type="match status" value="1"/>
</dbReference>
<evidence type="ECO:0000256" key="3">
    <source>
        <dbReference type="ARBA" id="ARBA00022723"/>
    </source>
</evidence>
<proteinExistence type="evidence at protein level"/>
<dbReference type="PANTHER" id="PTHR12992:SF11">
    <property type="entry name" value="MITOCHONDRIAL COENZYME A DIPHOSPHATASE NUDT8"/>
    <property type="match status" value="1"/>
</dbReference>
<dbReference type="SUPFAM" id="SSF55811">
    <property type="entry name" value="Nudix"/>
    <property type="match status" value="1"/>
</dbReference>
<name>A0ABK0LSJ3_RAT</name>
<evidence type="ECO:0000256" key="2">
    <source>
        <dbReference type="ARBA" id="ARBA00001946"/>
    </source>
</evidence>
<sequence>MLPDCLSAEDEQRCRQLLARTTAGLRSRPAAAAVLVPLCLVRGVPALLYTLRSSRLVGRHKGEVSFPGGKCDPGDQDVIHTALRETQEELGLEVSKEHVWGVLQPVYDRRKATIVPVLANVGPLDLQSLRPNPEEVNGGYWGAGLTYQGIHRQASVQPLSVSCPQVDEVFELSLAHLLQTQNQGYTHFCQGGHFCYTLPVFLHGPHRVWGISAVITELTLKLLAPGIYQPSLAVPELPRG</sequence>
<keyword evidence="6" id="KW-0464">Manganese</keyword>
<reference evidence="8" key="3">
    <citation type="submission" date="2025-09" db="UniProtKB">
        <authorList>
            <consortium name="Ensembl"/>
        </authorList>
    </citation>
    <scope>IDENTIFICATION</scope>
    <source>
        <strain evidence="8">Brown Norway</strain>
    </source>
</reference>
<dbReference type="CDD" id="cd03426">
    <property type="entry name" value="NUDIX_CoAse_Nudt7"/>
    <property type="match status" value="1"/>
</dbReference>
<evidence type="ECO:0000256" key="1">
    <source>
        <dbReference type="ARBA" id="ARBA00001936"/>
    </source>
</evidence>
<dbReference type="Gene3D" id="3.90.79.10">
    <property type="entry name" value="Nucleoside Triphosphate Pyrophosphohydrolase"/>
    <property type="match status" value="1"/>
</dbReference>
<dbReference type="GeneID" id="361692"/>
<evidence type="ECO:0000259" key="7">
    <source>
        <dbReference type="PROSITE" id="PS51462"/>
    </source>
</evidence>
<keyword evidence="5" id="KW-0460">Magnesium</keyword>
<accession>A0ABK0LSJ3</accession>
<comment type="cofactor">
    <cofactor evidence="2">
        <name>Mg(2+)</name>
        <dbReference type="ChEBI" id="CHEBI:18420"/>
    </cofactor>
</comment>
<keyword evidence="10" id="KW-1267">Proteomics identification</keyword>
<reference evidence="8" key="1">
    <citation type="submission" date="2024-01" db="EMBL/GenBank/DDBJ databases">
        <title>GRCr8: a new rat reference genome assembly contstructed from accurate long reads and long range scaffolding.</title>
        <authorList>
            <person name="Doris P.A."/>
            <person name="Kalbfleisch T."/>
            <person name="Li K."/>
            <person name="Howe K."/>
            <person name="Wood J."/>
        </authorList>
    </citation>
    <scope>NUCLEOTIDE SEQUENCE [LARGE SCALE GENOMIC DNA]</scope>
    <source>
        <strain evidence="8">Brown Norway</strain>
    </source>
</reference>
<evidence type="ECO:0000256" key="5">
    <source>
        <dbReference type="ARBA" id="ARBA00022842"/>
    </source>
</evidence>
<evidence type="ECO:0000256" key="4">
    <source>
        <dbReference type="ARBA" id="ARBA00022801"/>
    </source>
</evidence>
<evidence type="ECO:0007829" key="10">
    <source>
        <dbReference type="PeptideAtlas" id="A0ABK0LSJ3"/>
    </source>
</evidence>
<dbReference type="PROSITE" id="PS51462">
    <property type="entry name" value="NUDIX"/>
    <property type="match status" value="1"/>
</dbReference>
<keyword evidence="9" id="KW-1185">Reference proteome</keyword>
<gene>
    <name evidence="8" type="primary">Nudt8</name>
</gene>
<dbReference type="PANTHER" id="PTHR12992">
    <property type="entry name" value="NUDIX HYDROLASE"/>
    <property type="match status" value="1"/>
</dbReference>
<dbReference type="Proteomes" id="UP000002494">
    <property type="component" value="Chromosome 1"/>
</dbReference>
<dbReference type="GeneTree" id="ENSGT00940000162775"/>
<organism evidence="8 9">
    <name type="scientific">Rattus norvegicus</name>
    <name type="common">Rat</name>
    <dbReference type="NCBI Taxonomy" id="10116"/>
    <lineage>
        <taxon>Eukaryota</taxon>
        <taxon>Metazoa</taxon>
        <taxon>Chordata</taxon>
        <taxon>Craniata</taxon>
        <taxon>Vertebrata</taxon>
        <taxon>Euteleostomi</taxon>
        <taxon>Mammalia</taxon>
        <taxon>Eutheria</taxon>
        <taxon>Euarchontoglires</taxon>
        <taxon>Glires</taxon>
        <taxon>Rodentia</taxon>
        <taxon>Myomorpha</taxon>
        <taxon>Muroidea</taxon>
        <taxon>Muridae</taxon>
        <taxon>Murinae</taxon>
        <taxon>Rattus</taxon>
    </lineage>
</organism>
<feature type="domain" description="Nudix hydrolase" evidence="7">
    <location>
        <begin position="25"/>
        <end position="202"/>
    </location>
</feature>
<evidence type="ECO:0000313" key="9">
    <source>
        <dbReference type="Proteomes" id="UP000002494"/>
    </source>
</evidence>
<dbReference type="InterPro" id="IPR045121">
    <property type="entry name" value="CoAse"/>
</dbReference>
<keyword evidence="4" id="KW-0378">Hydrolase</keyword>
<dbReference type="InterPro" id="IPR015797">
    <property type="entry name" value="NUDIX_hydrolase-like_dom_sf"/>
</dbReference>
<protein>
    <submittedName>
        <fullName evidence="8">Nudix hydrolase 8</fullName>
    </submittedName>
</protein>
<comment type="cofactor">
    <cofactor evidence="1">
        <name>Mn(2+)</name>
        <dbReference type="ChEBI" id="CHEBI:29035"/>
    </cofactor>
</comment>
<evidence type="ECO:0000313" key="8">
    <source>
        <dbReference type="Ensembl" id="ENSRNOP00000108088.1"/>
    </source>
</evidence>
<reference evidence="8" key="2">
    <citation type="submission" date="2025-08" db="UniProtKB">
        <authorList>
            <consortium name="Ensembl"/>
        </authorList>
    </citation>
    <scope>IDENTIFICATION</scope>
    <source>
        <strain evidence="8">Brown Norway</strain>
    </source>
</reference>